<evidence type="ECO:0000256" key="1">
    <source>
        <dbReference type="SAM" id="MobiDB-lite"/>
    </source>
</evidence>
<name>A0A0R2JRQ5_9LACO</name>
<gene>
    <name evidence="3" type="ORF">IV67_GL000322</name>
</gene>
<keyword evidence="2" id="KW-0472">Membrane</keyword>
<feature type="compositionally biased region" description="Polar residues" evidence="1">
    <location>
        <begin position="336"/>
        <end position="371"/>
    </location>
</feature>
<reference evidence="3 4" key="1">
    <citation type="journal article" date="2015" name="Genome Announc.">
        <title>Expanding the biotechnology potential of lactobacilli through comparative genomics of 213 strains and associated genera.</title>
        <authorList>
            <person name="Sun Z."/>
            <person name="Harris H.M."/>
            <person name="McCann A."/>
            <person name="Guo C."/>
            <person name="Argimon S."/>
            <person name="Zhang W."/>
            <person name="Yang X."/>
            <person name="Jeffery I.B."/>
            <person name="Cooney J.C."/>
            <person name="Kagawa T.F."/>
            <person name="Liu W."/>
            <person name="Song Y."/>
            <person name="Salvetti E."/>
            <person name="Wrobel A."/>
            <person name="Rasinkangas P."/>
            <person name="Parkhill J."/>
            <person name="Rea M.C."/>
            <person name="O'Sullivan O."/>
            <person name="Ritari J."/>
            <person name="Douillard F.P."/>
            <person name="Paul Ross R."/>
            <person name="Yang R."/>
            <person name="Briner A.E."/>
            <person name="Felis G.E."/>
            <person name="de Vos W.M."/>
            <person name="Barrangou R."/>
            <person name="Klaenhammer T.R."/>
            <person name="Caufield P.W."/>
            <person name="Cui Y."/>
            <person name="Zhang H."/>
            <person name="O'Toole P.W."/>
        </authorList>
    </citation>
    <scope>NUCLEOTIDE SEQUENCE [LARGE SCALE GENOMIC DNA]</scope>
    <source>
        <strain evidence="3 4">DSM 20014</strain>
    </source>
</reference>
<comment type="caution">
    <text evidence="3">The sequence shown here is derived from an EMBL/GenBank/DDBJ whole genome shotgun (WGS) entry which is preliminary data.</text>
</comment>
<evidence type="ECO:0000313" key="4">
    <source>
        <dbReference type="Proteomes" id="UP000051673"/>
    </source>
</evidence>
<keyword evidence="2" id="KW-0812">Transmembrane</keyword>
<feature type="transmembrane region" description="Helical" evidence="2">
    <location>
        <begin position="6"/>
        <end position="31"/>
    </location>
</feature>
<proteinExistence type="predicted"/>
<dbReference type="STRING" id="1620.IV67_GL000322"/>
<dbReference type="Proteomes" id="UP000051673">
    <property type="component" value="Unassembled WGS sequence"/>
</dbReference>
<protein>
    <submittedName>
        <fullName evidence="3">Uncharacterized protein</fullName>
    </submittedName>
</protein>
<sequence>MNNKEFWIGMSITLVVALLIGMGGFTGYAMVQHRLKSEPKVESTKQSSTPKKEEAEKIKLTNKNKLIALMETSGIDNIGISAEQLAKGKYQSHAVGAEDQSARDVSKITAEPQDVAGAIENMPDKEVQFYTIEPNLGNAGTGLLIEKDQVTLFGAQNTVDYETLMAADNKASVTLTNKQVEKTLADNKALTKQIEDKIDIQEQDDASKTAQAFDDLTQPMQLALLINQVAKSEGATPNLNSQYDIYLGTANEIGIHATDVSDMKKANILITDNHNDTFTYENLTGTSTDDYTWEKGETVSKQTLLKALNTDKQNINAIANKVNLATSSDAFPFRDPSSQNSAEPNTAANTESNPNTPANTQGGTAANTESKTAAPANPVDQAHYKRMDGAIDAAAKGQITSDDIINSNDYGHYFNDPKGHNMSKADLESRIEDVKNFYN</sequence>
<organism evidence="3 4">
    <name type="scientific">Weissella minor</name>
    <dbReference type="NCBI Taxonomy" id="1620"/>
    <lineage>
        <taxon>Bacteria</taxon>
        <taxon>Bacillati</taxon>
        <taxon>Bacillota</taxon>
        <taxon>Bacilli</taxon>
        <taxon>Lactobacillales</taxon>
        <taxon>Lactobacillaceae</taxon>
        <taxon>Weissella</taxon>
    </lineage>
</organism>
<keyword evidence="2" id="KW-1133">Transmembrane helix</keyword>
<dbReference type="AlphaFoldDB" id="A0A0R2JRQ5"/>
<feature type="region of interest" description="Disordered" evidence="1">
    <location>
        <begin position="329"/>
        <end position="378"/>
    </location>
</feature>
<dbReference type="RefSeq" id="WP_057787531.1">
    <property type="nucleotide sequence ID" value="NZ_JQCD01000024.1"/>
</dbReference>
<evidence type="ECO:0000313" key="3">
    <source>
        <dbReference type="EMBL" id="KRN76813.1"/>
    </source>
</evidence>
<keyword evidence="4" id="KW-1185">Reference proteome</keyword>
<evidence type="ECO:0000256" key="2">
    <source>
        <dbReference type="SAM" id="Phobius"/>
    </source>
</evidence>
<feature type="region of interest" description="Disordered" evidence="1">
    <location>
        <begin position="36"/>
        <end position="55"/>
    </location>
</feature>
<accession>A0A0R2JRQ5</accession>
<dbReference type="PATRIC" id="fig|1620.3.peg.327"/>
<dbReference type="EMBL" id="JQCD01000024">
    <property type="protein sequence ID" value="KRN76813.1"/>
    <property type="molecule type" value="Genomic_DNA"/>
</dbReference>